<dbReference type="GO" id="GO:0003677">
    <property type="term" value="F:DNA binding"/>
    <property type="evidence" value="ECO:0007669"/>
    <property type="project" value="InterPro"/>
</dbReference>
<gene>
    <name evidence="3" type="ORF">D5H75_38310</name>
</gene>
<dbReference type="InterPro" id="IPR001387">
    <property type="entry name" value="Cro/C1-type_HTH"/>
</dbReference>
<dbReference type="AlphaFoldDB" id="A0A3A4A5Z3"/>
<evidence type="ECO:0000259" key="2">
    <source>
        <dbReference type="PROSITE" id="PS50943"/>
    </source>
</evidence>
<evidence type="ECO:0000313" key="3">
    <source>
        <dbReference type="EMBL" id="RJL21073.1"/>
    </source>
</evidence>
<reference evidence="3 4" key="1">
    <citation type="submission" date="2018-09" db="EMBL/GenBank/DDBJ databases">
        <title>YIM 75507 draft genome.</title>
        <authorList>
            <person name="Tang S."/>
            <person name="Feng Y."/>
        </authorList>
    </citation>
    <scope>NUCLEOTIDE SEQUENCE [LARGE SCALE GENOMIC DNA]</scope>
    <source>
        <strain evidence="3 4">YIM 75507</strain>
    </source>
</reference>
<dbReference type="Gene3D" id="1.10.260.40">
    <property type="entry name" value="lambda repressor-like DNA-binding domains"/>
    <property type="match status" value="1"/>
</dbReference>
<dbReference type="PROSITE" id="PS50943">
    <property type="entry name" value="HTH_CROC1"/>
    <property type="match status" value="1"/>
</dbReference>
<dbReference type="Pfam" id="PF13560">
    <property type="entry name" value="HTH_31"/>
    <property type="match status" value="1"/>
</dbReference>
<protein>
    <submittedName>
        <fullName evidence="3">XRE family transcriptional regulator</fullName>
    </submittedName>
</protein>
<sequence>MPGATVGTRVDRRGRSAAAAHRPNADSTMHYNLVAISEIYRACPYRAVTIACMARISPPELARELGELLRSLRRAQNLTMTQVAHRTGVSAAKLSRIETATFRPQRDVVEAVLAVYGADEETRRHCVALTDGALAEPWWAPYKAVLPGRFAALETAAVRICTWQPLLLPGLVQTPDYTRAVFAAAGSPPQVTELAVTARQMRQRVQLSGPDALRLRMVLWEPLLRRRILPSPLWAAQLSALAECASRPNLSVRVLPERPHGHPGLEGGFSVLELPHDRRVVHTEGGPAESIIDTIPSVAEFDRRYRWLEAHALPTGESAVLIAKIAREIRC</sequence>
<proteinExistence type="predicted"/>
<dbReference type="InterPro" id="IPR010982">
    <property type="entry name" value="Lambda_DNA-bd_dom_sf"/>
</dbReference>
<feature type="region of interest" description="Disordered" evidence="1">
    <location>
        <begin position="1"/>
        <end position="22"/>
    </location>
</feature>
<dbReference type="Pfam" id="PF19054">
    <property type="entry name" value="DUF5753"/>
    <property type="match status" value="1"/>
</dbReference>
<evidence type="ECO:0000313" key="4">
    <source>
        <dbReference type="Proteomes" id="UP000265768"/>
    </source>
</evidence>
<evidence type="ECO:0000256" key="1">
    <source>
        <dbReference type="SAM" id="MobiDB-lite"/>
    </source>
</evidence>
<name>A0A3A4A5Z3_9ACTN</name>
<accession>A0A3A4A5Z3</accession>
<dbReference type="EMBL" id="QZEY01000027">
    <property type="protein sequence ID" value="RJL21073.1"/>
    <property type="molecule type" value="Genomic_DNA"/>
</dbReference>
<dbReference type="CDD" id="cd00093">
    <property type="entry name" value="HTH_XRE"/>
    <property type="match status" value="1"/>
</dbReference>
<comment type="caution">
    <text evidence="3">The sequence shown here is derived from an EMBL/GenBank/DDBJ whole genome shotgun (WGS) entry which is preliminary data.</text>
</comment>
<feature type="domain" description="HTH cro/C1-type" evidence="2">
    <location>
        <begin position="69"/>
        <end position="123"/>
    </location>
</feature>
<dbReference type="SUPFAM" id="SSF47413">
    <property type="entry name" value="lambda repressor-like DNA-binding domains"/>
    <property type="match status" value="1"/>
</dbReference>
<organism evidence="3 4">
    <name type="scientific">Bailinhaonella thermotolerans</name>
    <dbReference type="NCBI Taxonomy" id="1070861"/>
    <lineage>
        <taxon>Bacteria</taxon>
        <taxon>Bacillati</taxon>
        <taxon>Actinomycetota</taxon>
        <taxon>Actinomycetes</taxon>
        <taxon>Streptosporangiales</taxon>
        <taxon>Streptosporangiaceae</taxon>
        <taxon>Bailinhaonella</taxon>
    </lineage>
</organism>
<dbReference type="OrthoDB" id="4273809at2"/>
<dbReference type="SMART" id="SM00530">
    <property type="entry name" value="HTH_XRE"/>
    <property type="match status" value="1"/>
</dbReference>
<keyword evidence="4" id="KW-1185">Reference proteome</keyword>
<dbReference type="InterPro" id="IPR043917">
    <property type="entry name" value="DUF5753"/>
</dbReference>
<dbReference type="Proteomes" id="UP000265768">
    <property type="component" value="Unassembled WGS sequence"/>
</dbReference>